<keyword evidence="2" id="KW-0238">DNA-binding</keyword>
<name>A0ABT7V4C1_9ACTN</name>
<evidence type="ECO:0000313" key="6">
    <source>
        <dbReference type="EMBL" id="MDM8271331.1"/>
    </source>
</evidence>
<evidence type="ECO:0000256" key="1">
    <source>
        <dbReference type="ARBA" id="ARBA00023015"/>
    </source>
</evidence>
<dbReference type="Gene3D" id="3.40.50.10490">
    <property type="entry name" value="Glucose-6-phosphate isomerase like protein, domain 1"/>
    <property type="match status" value="1"/>
</dbReference>
<dbReference type="Gene3D" id="1.10.10.10">
    <property type="entry name" value="Winged helix-like DNA-binding domain superfamily/Winged helix DNA-binding domain"/>
    <property type="match status" value="1"/>
</dbReference>
<reference evidence="6 7" key="3">
    <citation type="submission" date="2023-06" db="EMBL/GenBank/DDBJ databases">
        <authorList>
            <person name="Zeman M."/>
            <person name="Kubasova T."/>
            <person name="Jahodarova E."/>
            <person name="Nykrynova M."/>
            <person name="Rychlik I."/>
        </authorList>
    </citation>
    <scope>NUCLEOTIDE SEQUENCE [LARGE SCALE GENOMIC DNA]</scope>
    <source>
        <strain evidence="6 7">153_Feed</strain>
    </source>
</reference>
<dbReference type="InterPro" id="IPR000281">
    <property type="entry name" value="HTH_RpiR"/>
</dbReference>
<sequence>MYLVHRIEEVAATYDDSRRTLAEYVLREHVRLPELTIAEVARETYTSKASVTRFAKALGFDGWREFLREFVRESAFERQHAADVDVNFPFTAQDSDARILENIGNLMAESVAATYAQLDRGMLAMAVRHLQRAERIWVFGRTPNHYYGESFCRKLLAIGKQATAVSPGDMGIVARSLGPDDCAIIISYSGNNADANPMAQVGVMISNRVRLIALTSGGNNYLRKTVPCVLTIASRERLYSKIANFSTEESVSYLLNVLFSCYFARDYEKNLQAKLVGGHALEEERLAALKEISERR</sequence>
<dbReference type="Proteomes" id="UP001529256">
    <property type="component" value="Unassembled WGS sequence"/>
</dbReference>
<dbReference type="InterPro" id="IPR001347">
    <property type="entry name" value="SIS_dom"/>
</dbReference>
<proteinExistence type="predicted"/>
<dbReference type="CDD" id="cd05013">
    <property type="entry name" value="SIS_RpiR"/>
    <property type="match status" value="1"/>
</dbReference>
<evidence type="ECO:0000313" key="7">
    <source>
        <dbReference type="Proteomes" id="UP001529256"/>
    </source>
</evidence>
<dbReference type="PANTHER" id="PTHR30514:SF10">
    <property type="entry name" value="MURR_RPIR FAMILY TRANSCRIPTIONAL REGULATOR"/>
    <property type="match status" value="1"/>
</dbReference>
<dbReference type="InterPro" id="IPR047640">
    <property type="entry name" value="RpiR-like"/>
</dbReference>
<dbReference type="InterPro" id="IPR035472">
    <property type="entry name" value="RpiR-like_SIS"/>
</dbReference>
<gene>
    <name evidence="6" type="ORF">QUW25_06570</name>
</gene>
<dbReference type="Pfam" id="PF01380">
    <property type="entry name" value="SIS"/>
    <property type="match status" value="1"/>
</dbReference>
<evidence type="ECO:0000256" key="2">
    <source>
        <dbReference type="ARBA" id="ARBA00023125"/>
    </source>
</evidence>
<dbReference type="RefSeq" id="WP_289511415.1">
    <property type="nucleotide sequence ID" value="NZ_JAUDEA010000008.1"/>
</dbReference>
<keyword evidence="1" id="KW-0805">Transcription regulation</keyword>
<organism evidence="6 7">
    <name type="scientific">Thermophilibacter provencensis</name>
    <dbReference type="NCBI Taxonomy" id="1852386"/>
    <lineage>
        <taxon>Bacteria</taxon>
        <taxon>Bacillati</taxon>
        <taxon>Actinomycetota</taxon>
        <taxon>Coriobacteriia</taxon>
        <taxon>Coriobacteriales</taxon>
        <taxon>Atopobiaceae</taxon>
        <taxon>Thermophilibacter</taxon>
    </lineage>
</organism>
<feature type="domain" description="HTH rpiR-type" evidence="4">
    <location>
        <begin position="1"/>
        <end position="77"/>
    </location>
</feature>
<reference evidence="7" key="1">
    <citation type="submission" date="2023-06" db="EMBL/GenBank/DDBJ databases">
        <title>Identification and characterization of horizontal gene transfer across gut microbiota members of farm animals based on homology search.</title>
        <authorList>
            <person name="Zeman M."/>
            <person name="Kubasova T."/>
            <person name="Jahodarova E."/>
            <person name="Nykrynova M."/>
            <person name="Rychlik I."/>
        </authorList>
    </citation>
    <scope>NUCLEOTIDE SEQUENCE [LARGE SCALE GENOMIC DNA]</scope>
    <source>
        <strain evidence="7">153_Feed</strain>
    </source>
</reference>
<dbReference type="EMBL" id="JAUDEA010000008">
    <property type="protein sequence ID" value="MDM8271331.1"/>
    <property type="molecule type" value="Genomic_DNA"/>
</dbReference>
<reference evidence="6 7" key="2">
    <citation type="submission" date="2023-06" db="EMBL/GenBank/DDBJ databases">
        <title>Identification and characterization of horizontal gene transfer across gut microbiota members of farm animals based on homology search.</title>
        <authorList>
            <person name="Schwarzerova J."/>
            <person name="Nykrynova M."/>
            <person name="Jureckova K."/>
            <person name="Cejkova D."/>
            <person name="Rychlik I."/>
        </authorList>
    </citation>
    <scope>NUCLEOTIDE SEQUENCE [LARGE SCALE GENOMIC DNA]</scope>
    <source>
        <strain evidence="6 7">153_Feed</strain>
    </source>
</reference>
<dbReference type="PANTHER" id="PTHR30514">
    <property type="entry name" value="GLUCOKINASE"/>
    <property type="match status" value="1"/>
</dbReference>
<protein>
    <submittedName>
        <fullName evidence="6">MurR/RpiR family transcriptional regulator</fullName>
    </submittedName>
</protein>
<evidence type="ECO:0000256" key="3">
    <source>
        <dbReference type="ARBA" id="ARBA00023163"/>
    </source>
</evidence>
<keyword evidence="7" id="KW-1185">Reference proteome</keyword>
<keyword evidence="3" id="KW-0804">Transcription</keyword>
<dbReference type="PROSITE" id="PS51464">
    <property type="entry name" value="SIS"/>
    <property type="match status" value="1"/>
</dbReference>
<accession>A0ABT7V4C1</accession>
<evidence type="ECO:0000259" key="4">
    <source>
        <dbReference type="PROSITE" id="PS51071"/>
    </source>
</evidence>
<evidence type="ECO:0000259" key="5">
    <source>
        <dbReference type="PROSITE" id="PS51464"/>
    </source>
</evidence>
<dbReference type="InterPro" id="IPR009057">
    <property type="entry name" value="Homeodomain-like_sf"/>
</dbReference>
<dbReference type="SUPFAM" id="SSF46689">
    <property type="entry name" value="Homeodomain-like"/>
    <property type="match status" value="1"/>
</dbReference>
<dbReference type="SUPFAM" id="SSF53697">
    <property type="entry name" value="SIS domain"/>
    <property type="match status" value="1"/>
</dbReference>
<dbReference type="InterPro" id="IPR046348">
    <property type="entry name" value="SIS_dom_sf"/>
</dbReference>
<comment type="caution">
    <text evidence="6">The sequence shown here is derived from an EMBL/GenBank/DDBJ whole genome shotgun (WGS) entry which is preliminary data.</text>
</comment>
<dbReference type="InterPro" id="IPR036388">
    <property type="entry name" value="WH-like_DNA-bd_sf"/>
</dbReference>
<dbReference type="PROSITE" id="PS51071">
    <property type="entry name" value="HTH_RPIR"/>
    <property type="match status" value="1"/>
</dbReference>
<dbReference type="Pfam" id="PF01418">
    <property type="entry name" value="HTH_6"/>
    <property type="match status" value="1"/>
</dbReference>
<feature type="domain" description="SIS" evidence="5">
    <location>
        <begin position="126"/>
        <end position="268"/>
    </location>
</feature>